<gene>
    <name evidence="3" type="ORF">SAMN05216600_103148</name>
</gene>
<name>A0ABY1B6C2_9PSED</name>
<feature type="signal peptide" evidence="1">
    <location>
        <begin position="1"/>
        <end position="18"/>
    </location>
</feature>
<evidence type="ECO:0000256" key="1">
    <source>
        <dbReference type="SAM" id="SignalP"/>
    </source>
</evidence>
<dbReference type="Gene3D" id="3.40.50.10610">
    <property type="entry name" value="ABC-type transport auxiliary lipoprotein component"/>
    <property type="match status" value="1"/>
</dbReference>
<evidence type="ECO:0000313" key="3">
    <source>
        <dbReference type="EMBL" id="SEQ06430.1"/>
    </source>
</evidence>
<dbReference type="RefSeq" id="WP_069516389.1">
    <property type="nucleotide sequence ID" value="NZ_FOFP01000003.1"/>
</dbReference>
<evidence type="ECO:0000313" key="4">
    <source>
        <dbReference type="Proteomes" id="UP000198512"/>
    </source>
</evidence>
<evidence type="ECO:0000259" key="2">
    <source>
        <dbReference type="Pfam" id="PF03886"/>
    </source>
</evidence>
<dbReference type="EMBL" id="FOFP01000003">
    <property type="protein sequence ID" value="SEQ06430.1"/>
    <property type="molecule type" value="Genomic_DNA"/>
</dbReference>
<organism evidence="3 4">
    <name type="scientific">Pseudomonas cuatrocienegasensis</name>
    <dbReference type="NCBI Taxonomy" id="543360"/>
    <lineage>
        <taxon>Bacteria</taxon>
        <taxon>Pseudomonadati</taxon>
        <taxon>Pseudomonadota</taxon>
        <taxon>Gammaproteobacteria</taxon>
        <taxon>Pseudomonadales</taxon>
        <taxon>Pseudomonadaceae</taxon>
        <taxon>Pseudomonas</taxon>
    </lineage>
</organism>
<sequence length="203" mass="21540">MNRIAALTALALSALLGACSVLPKSEPLTYYLLPASPTVNQAAAGQVAWSLRVDKPYSNQLLDSPRIAVLPGGAQVAAYQGARWSDRAPILLRDRLVDAIRSDGRVAAVSSDDARLAADLVLSSDLRAFQSEYHAGQPAVHIVLEARLVQASSQQIVASQRFEVRQPTADPSVDAVVAAFGQAGDRLASELIAWTLGEGQRSQ</sequence>
<dbReference type="PROSITE" id="PS51257">
    <property type="entry name" value="PROKAR_LIPOPROTEIN"/>
    <property type="match status" value="1"/>
</dbReference>
<dbReference type="SUPFAM" id="SSF159594">
    <property type="entry name" value="XCC0632-like"/>
    <property type="match status" value="1"/>
</dbReference>
<protein>
    <submittedName>
        <fullName evidence="3">Cholesterol transport system auxiliary component</fullName>
    </submittedName>
</protein>
<comment type="caution">
    <text evidence="3">The sequence shown here is derived from an EMBL/GenBank/DDBJ whole genome shotgun (WGS) entry which is preliminary data.</text>
</comment>
<keyword evidence="4" id="KW-1185">Reference proteome</keyword>
<dbReference type="InterPro" id="IPR005586">
    <property type="entry name" value="ABC_trans_aux"/>
</dbReference>
<dbReference type="Pfam" id="PF03886">
    <property type="entry name" value="ABC_trans_aux"/>
    <property type="match status" value="1"/>
</dbReference>
<accession>A0ABY1B6C2</accession>
<proteinExistence type="predicted"/>
<dbReference type="Proteomes" id="UP000198512">
    <property type="component" value="Unassembled WGS sequence"/>
</dbReference>
<keyword evidence="1" id="KW-0732">Signal</keyword>
<reference evidence="3 4" key="1">
    <citation type="submission" date="2016-10" db="EMBL/GenBank/DDBJ databases">
        <authorList>
            <person name="Varghese N."/>
            <person name="Submissions S."/>
        </authorList>
    </citation>
    <scope>NUCLEOTIDE SEQUENCE [LARGE SCALE GENOMIC DNA]</scope>
    <source>
        <strain evidence="3 4">CIP 109853</strain>
    </source>
</reference>
<feature type="chain" id="PRO_5047428509" evidence="1">
    <location>
        <begin position="19"/>
        <end position="203"/>
    </location>
</feature>
<feature type="domain" description="ABC-type transport auxiliary lipoprotein component" evidence="2">
    <location>
        <begin position="31"/>
        <end position="190"/>
    </location>
</feature>